<dbReference type="PANTHER" id="PTHR43775">
    <property type="entry name" value="FATTY ACID SYNTHASE"/>
    <property type="match status" value="1"/>
</dbReference>
<dbReference type="Gene3D" id="3.40.47.10">
    <property type="match status" value="2"/>
</dbReference>
<dbReference type="InterPro" id="IPR036291">
    <property type="entry name" value="NAD(P)-bd_dom_sf"/>
</dbReference>
<evidence type="ECO:0000256" key="1">
    <source>
        <dbReference type="ARBA" id="ARBA00022450"/>
    </source>
</evidence>
<dbReference type="SUPFAM" id="SSF53901">
    <property type="entry name" value="Thiolase-like"/>
    <property type="match status" value="2"/>
</dbReference>
<keyword evidence="8" id="KW-0012">Acyltransferase</keyword>
<dbReference type="GO" id="GO:0071770">
    <property type="term" value="P:DIM/DIP cell wall layer assembly"/>
    <property type="evidence" value="ECO:0007669"/>
    <property type="project" value="TreeGrafter"/>
</dbReference>
<dbReference type="InterPro" id="IPR057326">
    <property type="entry name" value="KR_dom"/>
</dbReference>
<accession>A5G645</accession>
<dbReference type="FunFam" id="3.40.47.10:FF:000019">
    <property type="entry name" value="Polyketide synthase type I"/>
    <property type="match status" value="1"/>
</dbReference>
<dbReference type="RefSeq" id="WP_011939930.1">
    <property type="nucleotide sequence ID" value="NC_009483.1"/>
</dbReference>
<proteinExistence type="predicted"/>
<dbReference type="InterPro" id="IPR032821">
    <property type="entry name" value="PKS_assoc"/>
</dbReference>
<dbReference type="InterPro" id="IPR020806">
    <property type="entry name" value="PKS_PP-bd"/>
</dbReference>
<feature type="domain" description="Carrier" evidence="6">
    <location>
        <begin position="1124"/>
        <end position="1201"/>
    </location>
</feature>
<dbReference type="SMART" id="SM00822">
    <property type="entry name" value="PKS_KR"/>
    <property type="match status" value="1"/>
</dbReference>
<dbReference type="STRING" id="351605.Gura_3098"/>
<dbReference type="GO" id="GO:0050111">
    <property type="term" value="F:mycocerosate synthase activity"/>
    <property type="evidence" value="ECO:0007669"/>
    <property type="project" value="UniProtKB-EC"/>
</dbReference>
<dbReference type="PROSITE" id="PS50075">
    <property type="entry name" value="CARRIER"/>
    <property type="match status" value="1"/>
</dbReference>
<feature type="region of interest" description="Disordered" evidence="5">
    <location>
        <begin position="1213"/>
        <end position="1251"/>
    </location>
</feature>
<dbReference type="InterPro" id="IPR036736">
    <property type="entry name" value="ACP-like_sf"/>
</dbReference>
<keyword evidence="3 8" id="KW-0808">Transferase</keyword>
<feature type="domain" description="Ketosynthase family 3 (KS3)" evidence="7">
    <location>
        <begin position="1253"/>
        <end position="1656"/>
    </location>
</feature>
<evidence type="ECO:0000259" key="7">
    <source>
        <dbReference type="PROSITE" id="PS52004"/>
    </source>
</evidence>
<evidence type="ECO:0000313" key="9">
    <source>
        <dbReference type="Proteomes" id="UP000006695"/>
    </source>
</evidence>
<dbReference type="EMBL" id="CP000698">
    <property type="protein sequence ID" value="ABQ27263.1"/>
    <property type="molecule type" value="Genomic_DNA"/>
</dbReference>
<dbReference type="InterPro" id="IPR009081">
    <property type="entry name" value="PP-bd_ACP"/>
</dbReference>
<dbReference type="GO" id="GO:0031177">
    <property type="term" value="F:phosphopantetheine binding"/>
    <property type="evidence" value="ECO:0007669"/>
    <property type="project" value="InterPro"/>
</dbReference>
<name>A5G645_GEOUR</name>
<keyword evidence="9" id="KW-1185">Reference proteome</keyword>
<dbReference type="InterPro" id="IPR013968">
    <property type="entry name" value="PKS_KR"/>
</dbReference>
<dbReference type="GO" id="GO:0006633">
    <property type="term" value="P:fatty acid biosynthetic process"/>
    <property type="evidence" value="ECO:0007669"/>
    <property type="project" value="InterPro"/>
</dbReference>
<dbReference type="CDD" id="cd00833">
    <property type="entry name" value="PKS"/>
    <property type="match status" value="2"/>
</dbReference>
<dbReference type="SMART" id="SM01294">
    <property type="entry name" value="PKS_PP_betabranch"/>
    <property type="match status" value="1"/>
</dbReference>
<evidence type="ECO:0000259" key="6">
    <source>
        <dbReference type="PROSITE" id="PS50075"/>
    </source>
</evidence>
<dbReference type="InterPro" id="IPR006162">
    <property type="entry name" value="Ppantetheine_attach_site"/>
</dbReference>
<dbReference type="Proteomes" id="UP000006695">
    <property type="component" value="Chromosome"/>
</dbReference>
<dbReference type="EC" id="2.3.1.111" evidence="8"/>
<protein>
    <submittedName>
        <fullName evidence="8">Mycocerosate synthase</fullName>
        <ecNumber evidence="8">2.3.1.111</ecNumber>
    </submittedName>
</protein>
<dbReference type="GO" id="GO:0005737">
    <property type="term" value="C:cytoplasm"/>
    <property type="evidence" value="ECO:0007669"/>
    <property type="project" value="TreeGrafter"/>
</dbReference>
<dbReference type="Gene3D" id="1.10.1200.10">
    <property type="entry name" value="ACP-like"/>
    <property type="match status" value="1"/>
</dbReference>
<evidence type="ECO:0000313" key="8">
    <source>
        <dbReference type="EMBL" id="ABQ27263.1"/>
    </source>
</evidence>
<dbReference type="KEGG" id="gur:Gura_3098"/>
<dbReference type="PROSITE" id="PS52004">
    <property type="entry name" value="KS3_2"/>
    <property type="match status" value="2"/>
</dbReference>
<dbReference type="InterPro" id="IPR014030">
    <property type="entry name" value="Ketoacyl_synth_N"/>
</dbReference>
<dbReference type="InterPro" id="IPR050091">
    <property type="entry name" value="PKS_NRPS_Biosynth_Enz"/>
</dbReference>
<dbReference type="PANTHER" id="PTHR43775:SF37">
    <property type="entry name" value="SI:DKEY-61P9.11"/>
    <property type="match status" value="1"/>
</dbReference>
<dbReference type="InterPro" id="IPR016039">
    <property type="entry name" value="Thiolase-like"/>
</dbReference>
<dbReference type="SMART" id="SM00825">
    <property type="entry name" value="PKS_KS"/>
    <property type="match status" value="2"/>
</dbReference>
<dbReference type="Pfam" id="PF08659">
    <property type="entry name" value="KR"/>
    <property type="match status" value="1"/>
</dbReference>
<feature type="compositionally biased region" description="Basic and acidic residues" evidence="5">
    <location>
        <begin position="1237"/>
        <end position="1249"/>
    </location>
</feature>
<reference evidence="8 9" key="1">
    <citation type="submission" date="2007-05" db="EMBL/GenBank/DDBJ databases">
        <title>Complete sequence of Geobacter uraniireducens Rf4.</title>
        <authorList>
            <consortium name="US DOE Joint Genome Institute"/>
            <person name="Copeland A."/>
            <person name="Lucas S."/>
            <person name="Lapidus A."/>
            <person name="Barry K."/>
            <person name="Detter J.C."/>
            <person name="Glavina del Rio T."/>
            <person name="Hammon N."/>
            <person name="Israni S."/>
            <person name="Dalin E."/>
            <person name="Tice H."/>
            <person name="Pitluck S."/>
            <person name="Chertkov O."/>
            <person name="Brettin T."/>
            <person name="Bruce D."/>
            <person name="Han C."/>
            <person name="Schmutz J."/>
            <person name="Larimer F."/>
            <person name="Land M."/>
            <person name="Hauser L."/>
            <person name="Kyrpides N."/>
            <person name="Mikhailova N."/>
            <person name="Shelobolina E."/>
            <person name="Aklujkar M."/>
            <person name="Lovley D."/>
            <person name="Richardson P."/>
        </authorList>
    </citation>
    <scope>NUCLEOTIDE SEQUENCE [LARGE SCALE GENOMIC DNA]</scope>
    <source>
        <strain evidence="8 9">Rf4</strain>
    </source>
</reference>
<keyword evidence="1" id="KW-0596">Phosphopantetheine</keyword>
<dbReference type="Pfam" id="PF16197">
    <property type="entry name" value="KAsynt_C_assoc"/>
    <property type="match status" value="1"/>
</dbReference>
<dbReference type="GO" id="GO:0005886">
    <property type="term" value="C:plasma membrane"/>
    <property type="evidence" value="ECO:0007669"/>
    <property type="project" value="TreeGrafter"/>
</dbReference>
<dbReference type="InterPro" id="IPR014031">
    <property type="entry name" value="Ketoacyl_synth_C"/>
</dbReference>
<sequence>MEQGEMEFTGMDIAIIGMSCRFPGAGNYEAFWDNLKQGRSGITEIPLERWDWRSFWGDPSEINKSNSKWGGFLQNVDSFDAEFFRISAREAETMDPQQRIMLELSWSCFEDAGVCPSQLSEKKIGVYLGVFNFDYKELQEKATRTIDTYHSTGTAAAVIANRISHYYHLKGPSLAIDTACSSSLNAIHSAAQSLSLGECSMALAGGISLLLTPTRHISFAKTGMLSPTGSCKSFDEAADGYVRSEGAGLVLLKPLKEALEDGDSICGVLKGSAVNHNGKTHTLTYPDPEAQAEVIVEAHRRAGTAPGNISYIEAHGTGTPKGDPLEFKGLVRAFSSLDSKPGEKVARTYCGIGSLKSNIGHSESAAGIAGVIKVLLSLKHKQLPGLQSFKKLNHRIEIEDSPFYIVDRFQEWKQLKGTDNQPLPRRAGVSGFGFGGTNAHVVLEEAPLVARPLAKKRPCYLICLSARTKEALLQRERDLASWLDREGDTNNLAEISATLLLRREHFGVRAAFLAGDIQELQGKLQEAVETGLSEMSLGGPEGKVKGELQPSVGESGNAILKELAQSKRVKVQEYKSKMQTLSELYAKGYDLDWQVLYPDNAAMPRINLPTYPFARQRHWLQPGIDEINPIKQAVEEQDPGRLALFLKKQWELCQLPAGRQSDRAVAILVTQETRCLANRISDYFPKSWLLDLHDLKADLQQPDRHWRRYDACVDLAGCGREIVETTTWISWLQRLIDSGHRDGLMLLCVTKGLESHDNAEINLSGAPRAGLYRMLQSEYSHVRSRHLDADPSSDDGTLAEQIATELTADCEDPEICYRKGNRYRAGLVEHSVQGGRKIIFPENHVLWITGGTRGLGYLCARHFLENYGVKRLVLTGREPLPSREEWDSYKGRQGGISEKIQAIQELERRGAQVCAISLPLTDERCVQKNLRQIKDSMGPVGGVIHCAGFADFENPAFIRKSIEGIQDVLDPKIIGLDILYRNLRNEPLQFFMLFSSVSAIVPVLGSGQSDYATANGYMDYFAEAKHAACPIVSIQWPSWKESGMGEIRSRVYQQTGLLAHTDQEGLWLMDAILSGEQGPVILPAVVDPGRWNPPALMRRAVQKTVQEKILSAPAPAESSTPGEGVIKTIQAWLIELFAKELRADPAKLDLDTPFQDYGADSILLAQILRQINRLTEDNLDPSLLLEHSSLGALGVWLAGAYSERLTSALGMAPEQNTDRTNRDAAPAPPLVPLTHAPTHESQPRSEHTRGTVSQDIAVIGLSCRFPGAETLDQYWSLLSQGRSAIRAVPRERWGYSNAFHAGLLDDITCFDPSFFLIPEEDAKAMDPQALAILEETLKAWCHAGYAPREIKGTSVGVYVGARSQHRPDLAVLEKARNPTLVGQNFMAANISHFFDLRGPSVVIDTACSSALLAMNMGIQALHSGDIDSALVGGVSLLNTDGYHRIFQQRNILSPEPHFHLFDRRSAGAVLGEGAGVLVLKTVERALQDGDAIHAVIKAVAVNNDGRTAGPATPNLQAQKEVMRTALERSGRGAEEISYLEANGSGTEVTDLLELKAIQSVYRAVGSTPLGLGSMKPNIGHPLCAEGIASFIKVVLMLQHRQFVPFLSGERPMEHYDLESSPFYFCRELREWTDQPQIAAINCFADGGTNAHVIVEVWRDTESRTKRQPLPAPVLSRIRIYQDGSSAPLAMQSREASFKHNCLAGNQTSVWKRGLVEV</sequence>
<comment type="function">
    <text evidence="4">Involved in production of the polyketide antibiotic thailandamide.</text>
</comment>
<dbReference type="PROSITE" id="PS00606">
    <property type="entry name" value="KS3_1"/>
    <property type="match status" value="2"/>
</dbReference>
<dbReference type="Gene3D" id="1.10.1240.100">
    <property type="match status" value="1"/>
</dbReference>
<dbReference type="Gene3D" id="3.40.50.720">
    <property type="entry name" value="NAD(P)-binding Rossmann-like Domain"/>
    <property type="match status" value="1"/>
</dbReference>
<feature type="domain" description="Ketosynthase family 3 (KS3)" evidence="7">
    <location>
        <begin position="10"/>
        <end position="445"/>
    </location>
</feature>
<dbReference type="GO" id="GO:0004312">
    <property type="term" value="F:fatty acid synthase activity"/>
    <property type="evidence" value="ECO:0007669"/>
    <property type="project" value="TreeGrafter"/>
</dbReference>
<dbReference type="Pfam" id="PF00109">
    <property type="entry name" value="ketoacyl-synt"/>
    <property type="match status" value="2"/>
</dbReference>
<evidence type="ECO:0000256" key="3">
    <source>
        <dbReference type="ARBA" id="ARBA00022679"/>
    </source>
</evidence>
<gene>
    <name evidence="8" type="ordered locus">Gura_3098</name>
</gene>
<dbReference type="GO" id="GO:0004315">
    <property type="term" value="F:3-oxoacyl-[acyl-carrier-protein] synthase activity"/>
    <property type="evidence" value="ECO:0007669"/>
    <property type="project" value="InterPro"/>
</dbReference>
<keyword evidence="2" id="KW-0597">Phosphoprotein</keyword>
<dbReference type="InterPro" id="IPR020841">
    <property type="entry name" value="PKS_Beta-ketoAc_synthase_dom"/>
</dbReference>
<dbReference type="InterPro" id="IPR018201">
    <property type="entry name" value="Ketoacyl_synth_AS"/>
</dbReference>
<dbReference type="Pfam" id="PF02801">
    <property type="entry name" value="Ketoacyl-synt_C"/>
    <property type="match status" value="2"/>
</dbReference>
<evidence type="ECO:0000256" key="2">
    <source>
        <dbReference type="ARBA" id="ARBA00022553"/>
    </source>
</evidence>
<dbReference type="SUPFAM" id="SSF51735">
    <property type="entry name" value="NAD(P)-binding Rossmann-fold domains"/>
    <property type="match status" value="2"/>
</dbReference>
<dbReference type="Pfam" id="PF00550">
    <property type="entry name" value="PP-binding"/>
    <property type="match status" value="1"/>
</dbReference>
<dbReference type="SUPFAM" id="SSF47336">
    <property type="entry name" value="ACP-like"/>
    <property type="match status" value="1"/>
</dbReference>
<evidence type="ECO:0000256" key="4">
    <source>
        <dbReference type="ARBA" id="ARBA00054155"/>
    </source>
</evidence>
<evidence type="ECO:0000256" key="5">
    <source>
        <dbReference type="SAM" id="MobiDB-lite"/>
    </source>
</evidence>
<organism evidence="8 9">
    <name type="scientific">Geotalea uraniireducens (strain Rf4)</name>
    <name type="common">Geobacter uraniireducens</name>
    <dbReference type="NCBI Taxonomy" id="351605"/>
    <lineage>
        <taxon>Bacteria</taxon>
        <taxon>Pseudomonadati</taxon>
        <taxon>Thermodesulfobacteriota</taxon>
        <taxon>Desulfuromonadia</taxon>
        <taxon>Geobacterales</taxon>
        <taxon>Geobacteraceae</taxon>
        <taxon>Geotalea</taxon>
    </lineage>
</organism>
<dbReference type="PROSITE" id="PS00012">
    <property type="entry name" value="PHOSPHOPANTETHEINE"/>
    <property type="match status" value="1"/>
</dbReference>
<dbReference type="HOGENOM" id="CLU_000022_53_3_7"/>
<dbReference type="CDD" id="cd08953">
    <property type="entry name" value="KR_2_SDR_x"/>
    <property type="match status" value="1"/>
</dbReference>
<dbReference type="OrthoDB" id="5476655at2"/>
<dbReference type="SMART" id="SM00823">
    <property type="entry name" value="PKS_PP"/>
    <property type="match status" value="1"/>
</dbReference>